<dbReference type="EMBL" id="LFZW01000001">
    <property type="protein sequence ID" value="KMY49196.1"/>
    <property type="molecule type" value="Genomic_DNA"/>
</dbReference>
<protein>
    <recommendedName>
        <fullName evidence="3">DUF4145 domain-containing protein</fullName>
    </recommendedName>
</protein>
<accession>A0A0K9GRH1</accession>
<reference evidence="2" key="1">
    <citation type="submission" date="2015-07" db="EMBL/GenBank/DDBJ databases">
        <title>Genome sequencing project for genomic taxonomy and phylogenomics of Bacillus-like bacteria.</title>
        <authorList>
            <person name="Liu B."/>
            <person name="Wang J."/>
            <person name="Zhu Y."/>
            <person name="Liu G."/>
            <person name="Chen Q."/>
            <person name="Chen Z."/>
            <person name="Lan J."/>
            <person name="Che J."/>
            <person name="Ge C."/>
            <person name="Shi H."/>
            <person name="Pan Z."/>
            <person name="Liu X."/>
        </authorList>
    </citation>
    <scope>NUCLEOTIDE SEQUENCE [LARGE SCALE GENOMIC DNA]</scope>
    <source>
        <strain evidence="2">FJAT-27997</strain>
    </source>
</reference>
<proteinExistence type="predicted"/>
<sequence>MSDLSLEIKLEIADESFRIAEKYYKLYFKAYRERVEKFYKSISEEEPDFFPFINPIEVIIIYQNYNYYIFFSNSKSNEDTVRYITDFIQDTDEYAKIKDMPEHIQDKRLLEKAKIGKYIENDKGNYGMNFPKPDINFHIPYSEQSGREKCDEHYHNYEFSKAFKEANMPSSDFPLFEMDLIYSLVNNEQFKYELEESVKAYNSELFLASIVTAAVSLETLLKISIINKLGEDYLPKEDRKKYTLNYAQILLNQNVIDERLNHRIRAINELRRGGAHSKTGKIEQWDAEQIISGIRIIVEFIFNVRN</sequence>
<name>A0A0K9GRH1_9BACI</name>
<keyword evidence="2" id="KW-1185">Reference proteome</keyword>
<gene>
    <name evidence="1" type="ORF">AC625_06400</name>
</gene>
<comment type="caution">
    <text evidence="1">The sequence shown here is derived from an EMBL/GenBank/DDBJ whole genome shotgun (WGS) entry which is preliminary data.</text>
</comment>
<evidence type="ECO:0008006" key="3">
    <source>
        <dbReference type="Google" id="ProtNLM"/>
    </source>
</evidence>
<organism evidence="1 2">
    <name type="scientific">Peribacillus loiseleuriae</name>
    <dbReference type="NCBI Taxonomy" id="1679170"/>
    <lineage>
        <taxon>Bacteria</taxon>
        <taxon>Bacillati</taxon>
        <taxon>Bacillota</taxon>
        <taxon>Bacilli</taxon>
        <taxon>Bacillales</taxon>
        <taxon>Bacillaceae</taxon>
        <taxon>Peribacillus</taxon>
    </lineage>
</organism>
<evidence type="ECO:0000313" key="2">
    <source>
        <dbReference type="Proteomes" id="UP000037146"/>
    </source>
</evidence>
<evidence type="ECO:0000313" key="1">
    <source>
        <dbReference type="EMBL" id="KMY49196.1"/>
    </source>
</evidence>
<dbReference type="Proteomes" id="UP000037146">
    <property type="component" value="Unassembled WGS sequence"/>
</dbReference>
<dbReference type="PATRIC" id="fig|1679170.3.peg.1373"/>
<dbReference type="RefSeq" id="WP_049680530.1">
    <property type="nucleotide sequence ID" value="NZ_LFZW01000001.1"/>
</dbReference>
<dbReference type="STRING" id="1679170.AC625_06400"/>
<dbReference type="AlphaFoldDB" id="A0A0K9GRH1"/>